<evidence type="ECO:0000256" key="2">
    <source>
        <dbReference type="ARBA" id="ARBA00023054"/>
    </source>
</evidence>
<reference evidence="7" key="1">
    <citation type="submission" date="2017-04" db="EMBL/GenBank/DDBJ databases">
        <authorList>
            <person name="Varghese N."/>
            <person name="Submissions S."/>
        </authorList>
    </citation>
    <scope>NUCLEOTIDE SEQUENCE [LARGE SCALE GENOMIC DNA]</scope>
    <source>
        <strain evidence="7">DSM 9293</strain>
    </source>
</reference>
<gene>
    <name evidence="6" type="ORF">SAMN00768000_1822</name>
</gene>
<dbReference type="AlphaFoldDB" id="A0A1W1WEX5"/>
<organism evidence="6 7">
    <name type="scientific">Sulfobacillus thermosulfidooxidans (strain DSM 9293 / VKM B-1269 / AT-1)</name>
    <dbReference type="NCBI Taxonomy" id="929705"/>
    <lineage>
        <taxon>Bacteria</taxon>
        <taxon>Bacillati</taxon>
        <taxon>Bacillota</taxon>
        <taxon>Clostridia</taxon>
        <taxon>Eubacteriales</taxon>
        <taxon>Clostridiales Family XVII. Incertae Sedis</taxon>
        <taxon>Sulfobacillus</taxon>
    </lineage>
</organism>
<dbReference type="PANTHER" id="PTHR32347">
    <property type="entry name" value="EFFLUX SYSTEM COMPONENT YKNX-RELATED"/>
    <property type="match status" value="1"/>
</dbReference>
<dbReference type="RefSeq" id="WP_084661329.1">
    <property type="nucleotide sequence ID" value="NZ_FWWY01000001.1"/>
</dbReference>
<dbReference type="STRING" id="28034.BFX07_01790"/>
<dbReference type="SUPFAM" id="SSF111369">
    <property type="entry name" value="HlyD-like secretion proteins"/>
    <property type="match status" value="1"/>
</dbReference>
<dbReference type="PANTHER" id="PTHR32347:SF23">
    <property type="entry name" value="BLL5650 PROTEIN"/>
    <property type="match status" value="1"/>
</dbReference>
<dbReference type="Gene3D" id="2.40.30.170">
    <property type="match status" value="1"/>
</dbReference>
<keyword evidence="4" id="KW-0472">Membrane</keyword>
<dbReference type="GO" id="GO:0030313">
    <property type="term" value="C:cell envelope"/>
    <property type="evidence" value="ECO:0007669"/>
    <property type="project" value="UniProtKB-SubCell"/>
</dbReference>
<protein>
    <submittedName>
        <fullName evidence="6">Multidrug efflux pump subunit AcrA (Membrane-fusion protein)</fullName>
    </submittedName>
</protein>
<dbReference type="InterPro" id="IPR058792">
    <property type="entry name" value="Beta-barrel_RND_2"/>
</dbReference>
<comment type="subcellular location">
    <subcellularLocation>
        <location evidence="1">Cell envelope</location>
    </subcellularLocation>
</comment>
<proteinExistence type="predicted"/>
<dbReference type="InterPro" id="IPR011053">
    <property type="entry name" value="Single_hybrid_motif"/>
</dbReference>
<dbReference type="EMBL" id="FWWY01000001">
    <property type="protein sequence ID" value="SMC04752.1"/>
    <property type="molecule type" value="Genomic_DNA"/>
</dbReference>
<evidence type="ECO:0000259" key="5">
    <source>
        <dbReference type="Pfam" id="PF25954"/>
    </source>
</evidence>
<accession>A0A1W1WEX5</accession>
<keyword evidence="2 3" id="KW-0175">Coiled coil</keyword>
<evidence type="ECO:0000256" key="4">
    <source>
        <dbReference type="SAM" id="Phobius"/>
    </source>
</evidence>
<dbReference type="SUPFAM" id="SSF51230">
    <property type="entry name" value="Single hybrid motif"/>
    <property type="match status" value="1"/>
</dbReference>
<evidence type="ECO:0000256" key="1">
    <source>
        <dbReference type="ARBA" id="ARBA00004196"/>
    </source>
</evidence>
<dbReference type="InterPro" id="IPR050465">
    <property type="entry name" value="UPF0194_transport"/>
</dbReference>
<dbReference type="Pfam" id="PF25954">
    <property type="entry name" value="Beta-barrel_RND_2"/>
    <property type="match status" value="1"/>
</dbReference>
<evidence type="ECO:0000256" key="3">
    <source>
        <dbReference type="SAM" id="Coils"/>
    </source>
</evidence>
<keyword evidence="4" id="KW-1133">Transmembrane helix</keyword>
<name>A0A1W1WEX5_SULTA</name>
<evidence type="ECO:0000313" key="7">
    <source>
        <dbReference type="Proteomes" id="UP000192660"/>
    </source>
</evidence>
<evidence type="ECO:0000313" key="6">
    <source>
        <dbReference type="EMBL" id="SMC04752.1"/>
    </source>
</evidence>
<keyword evidence="4" id="KW-0812">Transmembrane</keyword>
<dbReference type="Proteomes" id="UP000192660">
    <property type="component" value="Unassembled WGS sequence"/>
</dbReference>
<feature type="coiled-coil region" evidence="3">
    <location>
        <begin position="261"/>
        <end position="288"/>
    </location>
</feature>
<feature type="domain" description="CusB-like beta-barrel" evidence="5">
    <location>
        <begin position="325"/>
        <end position="397"/>
    </location>
</feature>
<feature type="coiled-coil region" evidence="3">
    <location>
        <begin position="139"/>
        <end position="166"/>
    </location>
</feature>
<feature type="transmembrane region" description="Helical" evidence="4">
    <location>
        <begin position="21"/>
        <end position="40"/>
    </location>
</feature>
<dbReference type="Gene3D" id="2.40.50.100">
    <property type="match status" value="1"/>
</dbReference>
<sequence>MIHHNMPTSSIKQRMLSYRRVVILAGGTLLVLSALTYIVIRSTRPPLPAKYLTAIVQQGNLSQIDSATGEIIPVETYTVSVPANASLSQLNVSLGQTVNTGQMLATFSDPTLASEVAAQNAAVLSEQNQVNLLLSSEYRASQQASIVQAEDNLQQAEDQLAQAQSQGVVTSSVEGPLTQVASVGEYVSSGQPLATVGGKTITAPCQGTVQHVNVTIGQQITPGTPILTLTSPSLTSKILGDESQVAGLQAALDKVMSQDSQTQLTASLDQAKAQLERDQQTLVQEQQALANLVVQAPFSGEVTMLNSSAPPGAKLLTLDSQAKMVTVPIPETQINLIHTGQSVSVSLPALPGKVVSGTVQSIAPVGNYSNGVANFPVNVTLNNVSGIRYGMSADVSIVVKTIHGALLVPLASLHSRGSHDFVEVLASNNQLTRIPVHVLLENATTAAVKSKRLAVDDRVITAVLTSPSGKLHLKAKGRTLHKGKTAGKKGHTK</sequence>
<dbReference type="OrthoDB" id="1732982at2"/>
<keyword evidence="7" id="KW-1185">Reference proteome</keyword>